<keyword evidence="5" id="KW-0804">Transcription</keyword>
<dbReference type="FunFam" id="1.10.10.10:FF:000001">
    <property type="entry name" value="LysR family transcriptional regulator"/>
    <property type="match status" value="1"/>
</dbReference>
<comment type="similarity">
    <text evidence="1">Belongs to the LysR transcriptional regulatory family.</text>
</comment>
<evidence type="ECO:0000256" key="4">
    <source>
        <dbReference type="ARBA" id="ARBA00023159"/>
    </source>
</evidence>
<evidence type="ECO:0000313" key="9">
    <source>
        <dbReference type="Proteomes" id="UP000037179"/>
    </source>
</evidence>
<dbReference type="KEGG" id="nsr:NS506_07715"/>
<dbReference type="SUPFAM" id="SSF53850">
    <property type="entry name" value="Periplasmic binding protein-like II"/>
    <property type="match status" value="1"/>
</dbReference>
<evidence type="ECO:0000256" key="1">
    <source>
        <dbReference type="ARBA" id="ARBA00009437"/>
    </source>
</evidence>
<dbReference type="Gene3D" id="3.40.190.10">
    <property type="entry name" value="Periplasmic binding protein-like II"/>
    <property type="match status" value="2"/>
</dbReference>
<dbReference type="EMBL" id="BBYQ01000005">
    <property type="protein sequence ID" value="GAP26300.1"/>
    <property type="molecule type" value="Genomic_DNA"/>
</dbReference>
<dbReference type="AlphaFoldDB" id="A0A0B8MZH9"/>
<evidence type="ECO:0000256" key="2">
    <source>
        <dbReference type="ARBA" id="ARBA00023015"/>
    </source>
</evidence>
<evidence type="ECO:0000313" key="8">
    <source>
        <dbReference type="EMBL" id="GAP26300.1"/>
    </source>
</evidence>
<reference evidence="7 10" key="3">
    <citation type="submission" date="2016-10" db="EMBL/GenBank/DDBJ databases">
        <title>Genome sequence of Nocardia seriolae strain EM150506, isolated from Anguila japonica.</title>
        <authorList>
            <person name="Han H.-J."/>
        </authorList>
    </citation>
    <scope>NUCLEOTIDE SEQUENCE [LARGE SCALE GENOMIC DNA]</scope>
    <source>
        <strain evidence="7 10">EM150506</strain>
    </source>
</reference>
<dbReference type="GO" id="GO:0003700">
    <property type="term" value="F:DNA-binding transcription factor activity"/>
    <property type="evidence" value="ECO:0007669"/>
    <property type="project" value="InterPro"/>
</dbReference>
<dbReference type="Pfam" id="PF00126">
    <property type="entry name" value="HTH_1"/>
    <property type="match status" value="1"/>
</dbReference>
<sequence length="294" mass="31955">MELRQLRYFVTVAEELHFGRAAERLHIAQPAVSQQVQRLERELRVQLLDRSPRRVRLTEAGLRFLPAARAVLAAADRARASIADLADGRAEVFRLGTVTGLGERLDAVLDAFAEQAPQVQVELLTLPVRDRLAQVATGDLDAAFVRAPEPGESPELDFLPAWDDPLVVALPARHPLARRESVRLPDLAEVPLRLTERRNHPALVDLVLNACARAGFEPSPAPTSTTLQDTLAAIGAGSPMWTVVYESNARQTRNPRVAFRPFADGGLSLPIALAVRADAASPNLRLLGALLAAV</sequence>
<evidence type="ECO:0000256" key="5">
    <source>
        <dbReference type="ARBA" id="ARBA00023163"/>
    </source>
</evidence>
<dbReference type="InterPro" id="IPR036390">
    <property type="entry name" value="WH_DNA-bd_sf"/>
</dbReference>
<dbReference type="SUPFAM" id="SSF46785">
    <property type="entry name" value="Winged helix' DNA-binding domain"/>
    <property type="match status" value="1"/>
</dbReference>
<dbReference type="EMBL" id="CP017839">
    <property type="protein sequence ID" value="APB01734.1"/>
    <property type="molecule type" value="Genomic_DNA"/>
</dbReference>
<gene>
    <name evidence="7" type="ORF">NS506_07715</name>
    <name evidence="8" type="ORF">NSK11_contig00005-0028</name>
</gene>
<dbReference type="RefSeq" id="WP_033085566.1">
    <property type="nucleotide sequence ID" value="NZ_AP017900.1"/>
</dbReference>
<dbReference type="GO" id="GO:0032993">
    <property type="term" value="C:protein-DNA complex"/>
    <property type="evidence" value="ECO:0007669"/>
    <property type="project" value="TreeGrafter"/>
</dbReference>
<dbReference type="OrthoDB" id="3181812at2"/>
<evidence type="ECO:0000256" key="3">
    <source>
        <dbReference type="ARBA" id="ARBA00023125"/>
    </source>
</evidence>
<dbReference type="InterPro" id="IPR000847">
    <property type="entry name" value="LysR_HTH_N"/>
</dbReference>
<feature type="domain" description="HTH lysR-type" evidence="6">
    <location>
        <begin position="1"/>
        <end position="58"/>
    </location>
</feature>
<dbReference type="PANTHER" id="PTHR30346">
    <property type="entry name" value="TRANSCRIPTIONAL DUAL REGULATOR HCAR-RELATED"/>
    <property type="match status" value="1"/>
</dbReference>
<keyword evidence="9" id="KW-1185">Reference proteome</keyword>
<keyword evidence="3" id="KW-0238">DNA-binding</keyword>
<dbReference type="InterPro" id="IPR036388">
    <property type="entry name" value="WH-like_DNA-bd_sf"/>
</dbReference>
<reference evidence="9" key="1">
    <citation type="submission" date="2015-07" db="EMBL/GenBank/DDBJ databases">
        <title>Nocardia seriolae U-1 whole genome shotgun sequence.</title>
        <authorList>
            <person name="Imajoh M."/>
            <person name="Fukumoto Y."/>
            <person name="Sukeda M."/>
            <person name="Yamane J."/>
            <person name="Yamasaki K."/>
            <person name="Shimizu M."/>
            <person name="Ohnishi K."/>
            <person name="Oshima S."/>
        </authorList>
    </citation>
    <scope>NUCLEOTIDE SEQUENCE [LARGE SCALE GENOMIC DNA]</scope>
    <source>
        <strain evidence="9">U-1</strain>
    </source>
</reference>
<evidence type="ECO:0000313" key="7">
    <source>
        <dbReference type="EMBL" id="APB01734.1"/>
    </source>
</evidence>
<evidence type="ECO:0000259" key="6">
    <source>
        <dbReference type="PROSITE" id="PS50931"/>
    </source>
</evidence>
<name>A0A0B8MZH9_9NOCA</name>
<dbReference type="CDD" id="cd08414">
    <property type="entry name" value="PBP2_LTTR_aromatics_like"/>
    <property type="match status" value="1"/>
</dbReference>
<accession>A0A0B8MZH9</accession>
<dbReference type="PROSITE" id="PS50931">
    <property type="entry name" value="HTH_LYSR"/>
    <property type="match status" value="1"/>
</dbReference>
<keyword evidence="4" id="KW-0010">Activator</keyword>
<organism evidence="8 9">
    <name type="scientific">Nocardia seriolae</name>
    <dbReference type="NCBI Taxonomy" id="37332"/>
    <lineage>
        <taxon>Bacteria</taxon>
        <taxon>Bacillati</taxon>
        <taxon>Actinomycetota</taxon>
        <taxon>Actinomycetes</taxon>
        <taxon>Mycobacteriales</taxon>
        <taxon>Nocardiaceae</taxon>
        <taxon>Nocardia</taxon>
    </lineage>
</organism>
<dbReference type="PANTHER" id="PTHR30346:SF0">
    <property type="entry name" value="HCA OPERON TRANSCRIPTIONAL ACTIVATOR HCAR"/>
    <property type="match status" value="1"/>
</dbReference>
<protein>
    <submittedName>
        <fullName evidence="7">HTH-type transcriptional regulator BsdA</fullName>
    </submittedName>
    <submittedName>
        <fullName evidence="8">LysR family transcriptional regulator</fullName>
    </submittedName>
</protein>
<dbReference type="Proteomes" id="UP000037179">
    <property type="component" value="Unassembled WGS sequence"/>
</dbReference>
<keyword evidence="2" id="KW-0805">Transcription regulation</keyword>
<dbReference type="InterPro" id="IPR005119">
    <property type="entry name" value="LysR_subst-bd"/>
</dbReference>
<dbReference type="GO" id="GO:0003677">
    <property type="term" value="F:DNA binding"/>
    <property type="evidence" value="ECO:0007669"/>
    <property type="project" value="UniProtKB-KW"/>
</dbReference>
<reference evidence="8 9" key="2">
    <citation type="journal article" date="2016" name="Genome Announc.">
        <title>Draft Genome Sequence of Erythromycin- and Oxytetracycline-Sensitive Nocardia seriolae Strain U-1 (NBRC 110359).</title>
        <authorList>
            <person name="Imajoh M."/>
            <person name="Sukeda M."/>
            <person name="Shimizu M."/>
            <person name="Yamane J."/>
            <person name="Ohnishi K."/>
            <person name="Oshima S."/>
        </authorList>
    </citation>
    <scope>NUCLEOTIDE SEQUENCE [LARGE SCALE GENOMIC DNA]</scope>
    <source>
        <strain evidence="8 9">U-1</strain>
    </source>
</reference>
<proteinExistence type="inferred from homology"/>
<dbReference type="PRINTS" id="PR00039">
    <property type="entry name" value="HTHLYSR"/>
</dbReference>
<dbReference type="Gene3D" id="1.10.10.10">
    <property type="entry name" value="Winged helix-like DNA-binding domain superfamily/Winged helix DNA-binding domain"/>
    <property type="match status" value="1"/>
</dbReference>
<evidence type="ECO:0000313" key="10">
    <source>
        <dbReference type="Proteomes" id="UP000180166"/>
    </source>
</evidence>
<dbReference type="GeneID" id="93372352"/>
<dbReference type="Proteomes" id="UP000180166">
    <property type="component" value="Chromosome"/>
</dbReference>
<dbReference type="Pfam" id="PF03466">
    <property type="entry name" value="LysR_substrate"/>
    <property type="match status" value="1"/>
</dbReference>